<dbReference type="RefSeq" id="XP_008713658.1">
    <property type="nucleotide sequence ID" value="XM_008715436.1"/>
</dbReference>
<dbReference type="GeneID" id="19978106"/>
<dbReference type="Pfam" id="PF23868">
    <property type="entry name" value="Mmc1_C"/>
    <property type="match status" value="1"/>
</dbReference>
<dbReference type="Proteomes" id="UP000030752">
    <property type="component" value="Unassembled WGS sequence"/>
</dbReference>
<dbReference type="EMBL" id="KI635846">
    <property type="protein sequence ID" value="ETN44216.1"/>
    <property type="molecule type" value="Genomic_DNA"/>
</dbReference>
<protein>
    <recommendedName>
        <fullName evidence="2">Mmc1 C-terminal domain-containing protein</fullName>
    </recommendedName>
</protein>
<dbReference type="PANTHER" id="PTHR38644:SF1">
    <property type="entry name" value="EXPRESSED PROTEIN"/>
    <property type="match status" value="1"/>
</dbReference>
<dbReference type="Pfam" id="PF23867">
    <property type="entry name" value="Mmc1_N"/>
    <property type="match status" value="1"/>
</dbReference>
<feature type="compositionally biased region" description="Polar residues" evidence="1">
    <location>
        <begin position="44"/>
        <end position="55"/>
    </location>
</feature>
<keyword evidence="4" id="KW-1185">Reference proteome</keyword>
<dbReference type="AlphaFoldDB" id="W2S680"/>
<dbReference type="HOGENOM" id="CLU_023613_1_0_1"/>
<evidence type="ECO:0000313" key="3">
    <source>
        <dbReference type="EMBL" id="ETN44216.1"/>
    </source>
</evidence>
<dbReference type="InParanoid" id="W2S680"/>
<evidence type="ECO:0000313" key="4">
    <source>
        <dbReference type="Proteomes" id="UP000030752"/>
    </source>
</evidence>
<sequence>MSKRPRNTKALVQLYERVFVCPSCAQLRNGIRSHPRSPRHHRSASTLSSNTAVNASRSVPDKYKTLYTALSDLRRGASVHLSLGRLQLALQGLETTTPKIRVAVLGLNAQDTARRIVRLLLADPLDQEARWEKELAGNSESYEHGVVIRFGQSANPNVPQSRSTIPTLDIPSSLLERNNLEILVSSVNRPSATQAQRTPIEAFLAPAVGTPTAYSGRQTMISQPVHRALVVAKGLEELFQVAELLASVEFVTEEDRQSIAIAMQNADIAADGQILTVDAGRAERGIDAIRQSLAEATTYEHLWVDSGMPNLSKWLARTSNTDGTMPSQISSLISSILQSVSRSLEFQAQRQTNAQDLDLATLTNLGSTIDEFSRNAHQELQSGLASAWSSRNWRKLAWYKLFWRVDDVGLIVTDLITNAWLPRTEKAVYELSGRLAQAGISPMDVTFTPRELIEKTAEEHSSPATQPLPILQAQTASTSEVTEPVITNQAGAASVVLQPVPEPTPLSVSISARRTTQITRAIESLTTQAQQLVLRTMSITGLSAGLSGLTYLSITPGSLYEAGTIVAVGTTFALWRMQGGWQSATKRMENELFDEGRSEIRRIVGRMRQLVEERARPRVDQAEEQRWRSAWASVRKARAELDKLVNSEPKEQK</sequence>
<dbReference type="OrthoDB" id="5319015at2759"/>
<gene>
    <name evidence="3" type="ORF">HMPREF1541_10767</name>
</gene>
<evidence type="ECO:0000259" key="2">
    <source>
        <dbReference type="Pfam" id="PF23868"/>
    </source>
</evidence>
<dbReference type="STRING" id="1220924.W2S680"/>
<feature type="domain" description="Mmc1 C-terminal" evidence="2">
    <location>
        <begin position="367"/>
        <end position="597"/>
    </location>
</feature>
<dbReference type="PANTHER" id="PTHR38644">
    <property type="entry name" value="EXPRESSED PROTEIN"/>
    <property type="match status" value="1"/>
</dbReference>
<dbReference type="eggNOG" id="ENOG502RY8K">
    <property type="taxonomic scope" value="Eukaryota"/>
</dbReference>
<organism evidence="3 4">
    <name type="scientific">Cyphellophora europaea (strain CBS 101466)</name>
    <name type="common">Phialophora europaea</name>
    <dbReference type="NCBI Taxonomy" id="1220924"/>
    <lineage>
        <taxon>Eukaryota</taxon>
        <taxon>Fungi</taxon>
        <taxon>Dikarya</taxon>
        <taxon>Ascomycota</taxon>
        <taxon>Pezizomycotina</taxon>
        <taxon>Eurotiomycetes</taxon>
        <taxon>Chaetothyriomycetidae</taxon>
        <taxon>Chaetothyriales</taxon>
        <taxon>Cyphellophoraceae</taxon>
        <taxon>Cyphellophora</taxon>
    </lineage>
</organism>
<accession>W2S680</accession>
<dbReference type="VEuPathDB" id="FungiDB:HMPREF1541_10767"/>
<feature type="region of interest" description="Disordered" evidence="1">
    <location>
        <begin position="30"/>
        <end position="55"/>
    </location>
</feature>
<feature type="compositionally biased region" description="Basic residues" evidence="1">
    <location>
        <begin position="31"/>
        <end position="43"/>
    </location>
</feature>
<evidence type="ECO:0000256" key="1">
    <source>
        <dbReference type="SAM" id="MobiDB-lite"/>
    </source>
</evidence>
<dbReference type="InterPro" id="IPR056196">
    <property type="entry name" value="Mmc1_C"/>
</dbReference>
<reference evidence="3 4" key="1">
    <citation type="submission" date="2013-03" db="EMBL/GenBank/DDBJ databases">
        <title>The Genome Sequence of Phialophora europaea CBS 101466.</title>
        <authorList>
            <consortium name="The Broad Institute Genomics Platform"/>
            <person name="Cuomo C."/>
            <person name="de Hoog S."/>
            <person name="Gorbushina A."/>
            <person name="Walker B."/>
            <person name="Young S.K."/>
            <person name="Zeng Q."/>
            <person name="Gargeya S."/>
            <person name="Fitzgerald M."/>
            <person name="Haas B."/>
            <person name="Abouelleil A."/>
            <person name="Allen A.W."/>
            <person name="Alvarado L."/>
            <person name="Arachchi H.M."/>
            <person name="Berlin A.M."/>
            <person name="Chapman S.B."/>
            <person name="Gainer-Dewar J."/>
            <person name="Goldberg J."/>
            <person name="Griggs A."/>
            <person name="Gujja S."/>
            <person name="Hansen M."/>
            <person name="Howarth C."/>
            <person name="Imamovic A."/>
            <person name="Ireland A."/>
            <person name="Larimer J."/>
            <person name="McCowan C."/>
            <person name="Murphy C."/>
            <person name="Pearson M."/>
            <person name="Poon T.W."/>
            <person name="Priest M."/>
            <person name="Roberts A."/>
            <person name="Saif S."/>
            <person name="Shea T."/>
            <person name="Sisk P."/>
            <person name="Sykes S."/>
            <person name="Wortman J."/>
            <person name="Nusbaum C."/>
            <person name="Birren B."/>
        </authorList>
    </citation>
    <scope>NUCLEOTIDE SEQUENCE [LARGE SCALE GENOMIC DNA]</scope>
    <source>
        <strain evidence="3 4">CBS 101466</strain>
    </source>
</reference>
<name>W2S680_CYPE1</name>
<proteinExistence type="predicted"/>